<keyword evidence="2" id="KW-0418">Kinase</keyword>
<feature type="transmembrane region" description="Helical" evidence="4">
    <location>
        <begin position="142"/>
        <end position="159"/>
    </location>
</feature>
<evidence type="ECO:0000313" key="6">
    <source>
        <dbReference type="EMBL" id="HJE51846.1"/>
    </source>
</evidence>
<evidence type="ECO:0000256" key="1">
    <source>
        <dbReference type="ARBA" id="ARBA00022679"/>
    </source>
</evidence>
<feature type="transmembrane region" description="Helical" evidence="4">
    <location>
        <begin position="61"/>
        <end position="80"/>
    </location>
</feature>
<protein>
    <recommendedName>
        <fullName evidence="5">Histidine kinase/HSP90-like ATPase domain-containing protein</fullName>
    </recommendedName>
</protein>
<gene>
    <name evidence="6" type="ORF">K8V15_07695</name>
</gene>
<evidence type="ECO:0000313" key="7">
    <source>
        <dbReference type="Proteomes" id="UP000712713"/>
    </source>
</evidence>
<evidence type="ECO:0000256" key="4">
    <source>
        <dbReference type="SAM" id="Phobius"/>
    </source>
</evidence>
<dbReference type="PANTHER" id="PTHR24421">
    <property type="entry name" value="NITRATE/NITRITE SENSOR PROTEIN NARX-RELATED"/>
    <property type="match status" value="1"/>
</dbReference>
<organism evidence="6 7">
    <name type="scientific">Tessaracoccus flavescens</name>
    <dbReference type="NCBI Taxonomy" id="399497"/>
    <lineage>
        <taxon>Bacteria</taxon>
        <taxon>Bacillati</taxon>
        <taxon>Actinomycetota</taxon>
        <taxon>Actinomycetes</taxon>
        <taxon>Propionibacteriales</taxon>
        <taxon>Propionibacteriaceae</taxon>
        <taxon>Tessaracoccus</taxon>
    </lineage>
</organism>
<dbReference type="Proteomes" id="UP000712713">
    <property type="component" value="Unassembled WGS sequence"/>
</dbReference>
<name>A0A921JR59_9ACTN</name>
<evidence type="ECO:0000256" key="2">
    <source>
        <dbReference type="ARBA" id="ARBA00022777"/>
    </source>
</evidence>
<sequence length="400" mass="43470">MTEQTPVAAGLRWIRAQAIWFRERDDVLGRVYSVVEVARGLTGVHAVLVNLFLVLPRSTNGIGVVVASIALVFWHTWISYRMRRTYRRTTRAHLADLGVTLTIALTTVLVVPPGAAPLTLAGYWLGGAAMYVAILRSTAWGVAFAVASALAIVVVPSHFTFERIGVAFIIVLLTACSGVLISQFRATMIEQEQERIRSAALAERERLSRIVHDGALQVLALVEREGPGLGSRGVRLAALARESEAQLRSLLQDREVVDVERTKHIDLATALDKYQSARVTVSTMASSVMVPRMLADDVQAALAEMLKNVEEHAGPDAQAWILLDQETDDEVILWVRDNGTGMSADQVSLAAQSGRMGIRDSIVGRMAAIGGSAILKSSPGSGTEWELRFPIDVEAVELDE</sequence>
<dbReference type="PANTHER" id="PTHR24421:SF61">
    <property type="entry name" value="OXYGEN SENSOR HISTIDINE KINASE NREB"/>
    <property type="match status" value="1"/>
</dbReference>
<dbReference type="InterPro" id="IPR036890">
    <property type="entry name" value="HATPase_C_sf"/>
</dbReference>
<keyword evidence="4" id="KW-1133">Transmembrane helix</keyword>
<keyword evidence="1" id="KW-0808">Transferase</keyword>
<evidence type="ECO:0000259" key="5">
    <source>
        <dbReference type="Pfam" id="PF02518"/>
    </source>
</evidence>
<dbReference type="GO" id="GO:0000160">
    <property type="term" value="P:phosphorelay signal transduction system"/>
    <property type="evidence" value="ECO:0007669"/>
    <property type="project" value="UniProtKB-KW"/>
</dbReference>
<dbReference type="Pfam" id="PF02518">
    <property type="entry name" value="HATPase_c"/>
    <property type="match status" value="1"/>
</dbReference>
<dbReference type="Gene3D" id="3.30.565.10">
    <property type="entry name" value="Histidine kinase-like ATPase, C-terminal domain"/>
    <property type="match status" value="1"/>
</dbReference>
<comment type="caution">
    <text evidence="6">The sequence shown here is derived from an EMBL/GenBank/DDBJ whole genome shotgun (WGS) entry which is preliminary data.</text>
</comment>
<dbReference type="SUPFAM" id="SSF55874">
    <property type="entry name" value="ATPase domain of HSP90 chaperone/DNA topoisomerase II/histidine kinase"/>
    <property type="match status" value="1"/>
</dbReference>
<feature type="transmembrane region" description="Helical" evidence="4">
    <location>
        <begin position="165"/>
        <end position="186"/>
    </location>
</feature>
<dbReference type="InterPro" id="IPR050482">
    <property type="entry name" value="Sensor_HK_TwoCompSys"/>
</dbReference>
<evidence type="ECO:0000256" key="3">
    <source>
        <dbReference type="ARBA" id="ARBA00023012"/>
    </source>
</evidence>
<accession>A0A921JR59</accession>
<keyword evidence="4" id="KW-0812">Transmembrane</keyword>
<feature type="domain" description="Histidine kinase/HSP90-like ATPase" evidence="5">
    <location>
        <begin position="296"/>
        <end position="391"/>
    </location>
</feature>
<reference evidence="6" key="1">
    <citation type="journal article" date="2021" name="PeerJ">
        <title>Extensive microbial diversity within the chicken gut microbiome revealed by metagenomics and culture.</title>
        <authorList>
            <person name="Gilroy R."/>
            <person name="Ravi A."/>
            <person name="Getino M."/>
            <person name="Pursley I."/>
            <person name="Horton D.L."/>
            <person name="Alikhan N.F."/>
            <person name="Baker D."/>
            <person name="Gharbi K."/>
            <person name="Hall N."/>
            <person name="Watson M."/>
            <person name="Adriaenssens E.M."/>
            <person name="Foster-Nyarko E."/>
            <person name="Jarju S."/>
            <person name="Secka A."/>
            <person name="Antonio M."/>
            <person name="Oren A."/>
            <person name="Chaudhuri R.R."/>
            <person name="La Ragione R."/>
            <person name="Hildebrand F."/>
            <person name="Pallen M.J."/>
        </authorList>
    </citation>
    <scope>NUCLEOTIDE SEQUENCE</scope>
    <source>
        <strain evidence="6">ChiGjej3B3-7470</strain>
    </source>
</reference>
<keyword evidence="3" id="KW-0902">Two-component regulatory system</keyword>
<dbReference type="AlphaFoldDB" id="A0A921JR59"/>
<dbReference type="InterPro" id="IPR003594">
    <property type="entry name" value="HATPase_dom"/>
</dbReference>
<dbReference type="EMBL" id="DYZF01000192">
    <property type="protein sequence ID" value="HJE51846.1"/>
    <property type="molecule type" value="Genomic_DNA"/>
</dbReference>
<proteinExistence type="predicted"/>
<dbReference type="GO" id="GO:0016301">
    <property type="term" value="F:kinase activity"/>
    <property type="evidence" value="ECO:0007669"/>
    <property type="project" value="UniProtKB-KW"/>
</dbReference>
<reference evidence="6" key="2">
    <citation type="submission" date="2021-09" db="EMBL/GenBank/DDBJ databases">
        <authorList>
            <person name="Gilroy R."/>
        </authorList>
    </citation>
    <scope>NUCLEOTIDE SEQUENCE</scope>
    <source>
        <strain evidence="6">ChiGjej3B3-7470</strain>
    </source>
</reference>
<keyword evidence="4" id="KW-0472">Membrane</keyword>